<dbReference type="Pfam" id="PF22016">
    <property type="entry name" value="DUF6933"/>
    <property type="match status" value="1"/>
</dbReference>
<accession>A0A317Q0X7</accession>
<proteinExistence type="predicted"/>
<evidence type="ECO:0000313" key="3">
    <source>
        <dbReference type="Proteomes" id="UP000246744"/>
    </source>
</evidence>
<dbReference type="EMBL" id="QGTS01000006">
    <property type="protein sequence ID" value="PWW09176.1"/>
    <property type="molecule type" value="Genomic_DNA"/>
</dbReference>
<dbReference type="AlphaFoldDB" id="A0A317Q0X7"/>
<comment type="caution">
    <text evidence="2">The sequence shown here is derived from an EMBL/GenBank/DDBJ whole genome shotgun (WGS) entry which is preliminary data.</text>
</comment>
<reference evidence="2 3" key="1">
    <citation type="submission" date="2018-05" db="EMBL/GenBank/DDBJ databases">
        <title>Genomic Encyclopedia of Type Strains, Phase IV (KMG-IV): sequencing the most valuable type-strain genomes for metagenomic binning, comparative biology and taxonomic classification.</title>
        <authorList>
            <person name="Goeker M."/>
        </authorList>
    </citation>
    <scope>NUCLEOTIDE SEQUENCE [LARGE SCALE GENOMIC DNA]</scope>
    <source>
        <strain evidence="2 3">DSM 19579</strain>
    </source>
</reference>
<dbReference type="OrthoDB" id="6947307at2"/>
<name>A0A317Q0X7_9ENTR</name>
<protein>
    <recommendedName>
        <fullName evidence="1">DUF6933 domain-containing protein</fullName>
    </recommendedName>
</protein>
<evidence type="ECO:0000259" key="1">
    <source>
        <dbReference type="Pfam" id="PF22016"/>
    </source>
</evidence>
<organism evidence="2 3">
    <name type="scientific">Mangrovibacter plantisponsor</name>
    <dbReference type="NCBI Taxonomy" id="451513"/>
    <lineage>
        <taxon>Bacteria</taxon>
        <taxon>Pseudomonadati</taxon>
        <taxon>Pseudomonadota</taxon>
        <taxon>Gammaproteobacteria</taxon>
        <taxon>Enterobacterales</taxon>
        <taxon>Enterobacteriaceae</taxon>
        <taxon>Mangrovibacter</taxon>
    </lineage>
</organism>
<dbReference type="InterPro" id="IPR053864">
    <property type="entry name" value="DUF6933"/>
</dbReference>
<dbReference type="RefSeq" id="WP_110025911.1">
    <property type="nucleotide sequence ID" value="NZ_QGTS01000006.1"/>
</dbReference>
<dbReference type="Proteomes" id="UP000246744">
    <property type="component" value="Unassembled WGS sequence"/>
</dbReference>
<gene>
    <name evidence="2" type="ORF">DES37_106300</name>
</gene>
<evidence type="ECO:0000313" key="2">
    <source>
        <dbReference type="EMBL" id="PWW09176.1"/>
    </source>
</evidence>
<keyword evidence="3" id="KW-1185">Reference proteome</keyword>
<feature type="domain" description="DUF6933" evidence="1">
    <location>
        <begin position="6"/>
        <end position="189"/>
    </location>
</feature>
<sequence length="268" mass="31104">MLVFNCTRTAADFFTVTRQGKKQSPLEQPPMPEIGDTQYENLPISSWLVHAIKVQRKHVLIAMHVSTRYAMVFVGLKKGDWAEFARLWLERLFNNMQFFGEQLELCDEASFHVMVEQFIRLNPNPCFCLRGDRSVQSHINDVVWNIEYQADEMGGLPEDLVQASLLDEWINHTVRSTKTHKDYFQPNEEMFLEWITLYGDLDPGEVPQVREYFRALPMQMLSLLPEPENQAKIQGITEVALQTNFEGEPAHADNIIDFQQARANKKNK</sequence>